<keyword evidence="4" id="KW-1185">Reference proteome</keyword>
<evidence type="ECO:0000256" key="1">
    <source>
        <dbReference type="SAM" id="MobiDB-lite"/>
    </source>
</evidence>
<keyword evidence="2" id="KW-1133">Transmembrane helix</keyword>
<evidence type="ECO:0000313" key="3">
    <source>
        <dbReference type="EMBL" id="ABK51900.1"/>
    </source>
</evidence>
<dbReference type="HOGENOM" id="CLU_1922968_0_0_11"/>
<keyword evidence="2" id="KW-0812">Transmembrane</keyword>
<dbReference type="RefSeq" id="WP_011718964.1">
    <property type="nucleotide sequence ID" value="NC_008578.1"/>
</dbReference>
<evidence type="ECO:0000256" key="2">
    <source>
        <dbReference type="SAM" id="Phobius"/>
    </source>
</evidence>
<keyword evidence="2" id="KW-0472">Membrane</keyword>
<feature type="compositionally biased region" description="Basic and acidic residues" evidence="1">
    <location>
        <begin position="120"/>
        <end position="131"/>
    </location>
</feature>
<proteinExistence type="predicted"/>
<dbReference type="EMBL" id="CP000481">
    <property type="protein sequence ID" value="ABK51900.1"/>
    <property type="molecule type" value="Genomic_DNA"/>
</dbReference>
<accession>A0LR40</accession>
<gene>
    <name evidence="3" type="ordered locus">Acel_0125</name>
</gene>
<organism evidence="3 4">
    <name type="scientific">Acidothermus cellulolyticus (strain ATCC 43068 / DSM 8971 / 11B)</name>
    <dbReference type="NCBI Taxonomy" id="351607"/>
    <lineage>
        <taxon>Bacteria</taxon>
        <taxon>Bacillati</taxon>
        <taxon>Actinomycetota</taxon>
        <taxon>Actinomycetes</taxon>
        <taxon>Acidothermales</taxon>
        <taxon>Acidothermaceae</taxon>
        <taxon>Acidothermus</taxon>
    </lineage>
</organism>
<dbReference type="InParanoid" id="A0LR40"/>
<reference evidence="3 4" key="1">
    <citation type="journal article" date="2009" name="Genome Res.">
        <title>Complete genome of the cellulolytic thermophile Acidothermus cellulolyticus 11B provides insights into its ecophysiological and evolutionary adaptations.</title>
        <authorList>
            <person name="Barabote R.D."/>
            <person name="Xie G."/>
            <person name="Leu D.H."/>
            <person name="Normand P."/>
            <person name="Necsulea A."/>
            <person name="Daubin V."/>
            <person name="Medigue C."/>
            <person name="Adney W.S."/>
            <person name="Xu X.C."/>
            <person name="Lapidus A."/>
            <person name="Parales R.E."/>
            <person name="Detter C."/>
            <person name="Pujic P."/>
            <person name="Bruce D."/>
            <person name="Lavire C."/>
            <person name="Challacombe J.F."/>
            <person name="Brettin T.S."/>
            <person name="Berry A.M."/>
        </authorList>
    </citation>
    <scope>NUCLEOTIDE SEQUENCE [LARGE SCALE GENOMIC DNA]</scope>
    <source>
        <strain evidence="4">ATCC 43068 / DSM 8971 / 11B</strain>
    </source>
</reference>
<dbReference type="KEGG" id="ace:Acel_0125"/>
<evidence type="ECO:0000313" key="4">
    <source>
        <dbReference type="Proteomes" id="UP000008221"/>
    </source>
</evidence>
<dbReference type="AlphaFoldDB" id="A0LR40"/>
<feature type="transmembrane region" description="Helical" evidence="2">
    <location>
        <begin position="46"/>
        <end position="70"/>
    </location>
</feature>
<dbReference type="Proteomes" id="UP000008221">
    <property type="component" value="Chromosome"/>
</dbReference>
<feature type="region of interest" description="Disordered" evidence="1">
    <location>
        <begin position="103"/>
        <end position="131"/>
    </location>
</feature>
<protein>
    <submittedName>
        <fullName evidence="3">Membrane protein</fullName>
    </submittedName>
</protein>
<name>A0LR40_ACIC1</name>
<sequence>MLVIGLLIAAAAAAFGAVVTVEDWGGSTYAVRGFGHHLANLTLAEIFLAGVILCGIFFFGLWLSSLSSTLHRRRSLRRRAEMRSLREQYEEVVAERDRLARELEAQRGRTSDAAAYPREPQVERDDAHRLG</sequence>